<reference evidence="8" key="1">
    <citation type="submission" date="2020-02" db="EMBL/GenBank/DDBJ databases">
        <authorList>
            <person name="Palmer J.M."/>
        </authorList>
    </citation>
    <scope>NUCLEOTIDE SEQUENCE</scope>
    <source>
        <strain evidence="8">EPUS1.4</strain>
        <tissue evidence="8">Thallus</tissue>
    </source>
</reference>
<comment type="similarity">
    <text evidence="2">Belongs to the ORC6 family.</text>
</comment>
<evidence type="ECO:0000313" key="9">
    <source>
        <dbReference type="Proteomes" id="UP000606974"/>
    </source>
</evidence>
<feature type="compositionally biased region" description="Basic and acidic residues" evidence="6">
    <location>
        <begin position="320"/>
        <end position="330"/>
    </location>
</feature>
<dbReference type="InterPro" id="IPR008721">
    <property type="entry name" value="ORC6_cyclin_first"/>
</dbReference>
<keyword evidence="3" id="KW-0235">DNA replication</keyword>
<dbReference type="Pfam" id="PF05460">
    <property type="entry name" value="ORC6"/>
    <property type="match status" value="1"/>
</dbReference>
<comment type="subcellular location">
    <subcellularLocation>
        <location evidence="1">Nucleus</location>
    </subcellularLocation>
</comment>
<dbReference type="GO" id="GO:0006260">
    <property type="term" value="P:DNA replication"/>
    <property type="evidence" value="ECO:0007669"/>
    <property type="project" value="UniProtKB-KW"/>
</dbReference>
<dbReference type="EMBL" id="JAACFV010000063">
    <property type="protein sequence ID" value="KAF7507758.1"/>
    <property type="molecule type" value="Genomic_DNA"/>
</dbReference>
<keyword evidence="5" id="KW-0539">Nucleus</keyword>
<organism evidence="8 9">
    <name type="scientific">Endocarpon pusillum</name>
    <dbReference type="NCBI Taxonomy" id="364733"/>
    <lineage>
        <taxon>Eukaryota</taxon>
        <taxon>Fungi</taxon>
        <taxon>Dikarya</taxon>
        <taxon>Ascomycota</taxon>
        <taxon>Pezizomycotina</taxon>
        <taxon>Eurotiomycetes</taxon>
        <taxon>Chaetothyriomycetidae</taxon>
        <taxon>Verrucariales</taxon>
        <taxon>Verrucariaceae</taxon>
        <taxon>Endocarpon</taxon>
    </lineage>
</organism>
<evidence type="ECO:0000256" key="1">
    <source>
        <dbReference type="ARBA" id="ARBA00004123"/>
    </source>
</evidence>
<protein>
    <recommendedName>
        <fullName evidence="7">ORC6 first cyclin-like domain-containing protein</fullName>
    </recommendedName>
</protein>
<dbReference type="OrthoDB" id="5367324at2759"/>
<keyword evidence="4" id="KW-0238">DNA-binding</keyword>
<dbReference type="GO" id="GO:0003677">
    <property type="term" value="F:DNA binding"/>
    <property type="evidence" value="ECO:0007669"/>
    <property type="project" value="UniProtKB-KW"/>
</dbReference>
<proteinExistence type="inferred from homology"/>
<feature type="region of interest" description="Disordered" evidence="6">
    <location>
        <begin position="96"/>
        <end position="141"/>
    </location>
</feature>
<evidence type="ECO:0000256" key="6">
    <source>
        <dbReference type="SAM" id="MobiDB-lite"/>
    </source>
</evidence>
<evidence type="ECO:0000259" key="7">
    <source>
        <dbReference type="Pfam" id="PF05460"/>
    </source>
</evidence>
<dbReference type="GO" id="GO:0005664">
    <property type="term" value="C:nuclear origin of replication recognition complex"/>
    <property type="evidence" value="ECO:0007669"/>
    <property type="project" value="InterPro"/>
</dbReference>
<dbReference type="AlphaFoldDB" id="A0A8H7AF23"/>
<evidence type="ECO:0000256" key="3">
    <source>
        <dbReference type="ARBA" id="ARBA00022705"/>
    </source>
</evidence>
<name>A0A8H7AF23_9EURO</name>
<evidence type="ECO:0000256" key="4">
    <source>
        <dbReference type="ARBA" id="ARBA00023125"/>
    </source>
</evidence>
<evidence type="ECO:0000313" key="8">
    <source>
        <dbReference type="EMBL" id="KAF7507758.1"/>
    </source>
</evidence>
<dbReference type="Proteomes" id="UP000606974">
    <property type="component" value="Unassembled WGS sequence"/>
</dbReference>
<sequence>MSNIEQSLSLLLPSLSDQLPNELIALSNSLLAQSRNKASNLKPEEEIARPYACCEIACKRLGSKLKLPALHGRPPCPPRAYKKLLTFLEQALPAYLPTKPTQDSSEKAKDVSTGTTTPKKVAPRSSQSTSRTTSKKRTTAFAGKVLESRDSGHQNNDDGVPPWVMPLIRRLCHTFSTSLLVPHVYTGLCVVLGLANLGSGQEDEESIYRNDVTGLTLALFFLVLSRMQQGKVSRESYLTDCERACAVANDEDTNSGVTKDAVDDWIKKISSEGWITDQEWWSSVPEDVFDRLGKPATGESVEPEDGYQAELISRKKRRRTELGNDERDAEGTLLPGLGTMMQESIAWLSEDRQADYMRWRAGVEKRLNQLSKSVGRTRTKAKGVTAR</sequence>
<comment type="caution">
    <text evidence="8">The sequence shown here is derived from an EMBL/GenBank/DDBJ whole genome shotgun (WGS) entry which is preliminary data.</text>
</comment>
<gene>
    <name evidence="8" type="ORF">GJ744_010059</name>
</gene>
<feature type="region of interest" description="Disordered" evidence="6">
    <location>
        <begin position="312"/>
        <end position="334"/>
    </location>
</feature>
<keyword evidence="9" id="KW-1185">Reference proteome</keyword>
<accession>A0A8H7AF23</accession>
<evidence type="ECO:0000256" key="2">
    <source>
        <dbReference type="ARBA" id="ARBA00010840"/>
    </source>
</evidence>
<evidence type="ECO:0000256" key="5">
    <source>
        <dbReference type="ARBA" id="ARBA00023242"/>
    </source>
</evidence>
<feature type="domain" description="ORC6 first cyclin-like" evidence="7">
    <location>
        <begin position="8"/>
        <end position="92"/>
    </location>
</feature>